<dbReference type="Proteomes" id="UP001164250">
    <property type="component" value="Chromosome 13"/>
</dbReference>
<evidence type="ECO:0000313" key="2">
    <source>
        <dbReference type="Proteomes" id="UP001164250"/>
    </source>
</evidence>
<protein>
    <submittedName>
        <fullName evidence="1">Uncharacterized protein</fullName>
    </submittedName>
</protein>
<evidence type="ECO:0000313" key="1">
    <source>
        <dbReference type="EMBL" id="KAJ0079094.1"/>
    </source>
</evidence>
<keyword evidence="2" id="KW-1185">Reference proteome</keyword>
<gene>
    <name evidence="1" type="ORF">Patl1_24360</name>
</gene>
<name>A0ACC0ZYQ3_9ROSI</name>
<dbReference type="EMBL" id="CM047909">
    <property type="protein sequence ID" value="KAJ0079094.1"/>
    <property type="molecule type" value="Genomic_DNA"/>
</dbReference>
<accession>A0ACC0ZYQ3</accession>
<proteinExistence type="predicted"/>
<comment type="caution">
    <text evidence="1">The sequence shown here is derived from an EMBL/GenBank/DDBJ whole genome shotgun (WGS) entry which is preliminary data.</text>
</comment>
<sequence length="143" mass="17093">MYNRHLSCLFIVLLIIFHISQAPTFANKVSFCWKFRVHIINALSHDNDNLIIHCYSLDDDLGEHNLRVGDEFTFKFGRHVILTTRFWCDMKHGSDHSKTIDVFTENIGDKYCCHTNKCFWSIREDGFYFSNNNQSWVKWYDWS</sequence>
<reference evidence="2" key="1">
    <citation type="journal article" date="2023" name="G3 (Bethesda)">
        <title>Genome assembly and association tests identify interacting loci associated with vigor, precocity, and sex in interspecific pistachio rootstocks.</title>
        <authorList>
            <person name="Palmer W."/>
            <person name="Jacygrad E."/>
            <person name="Sagayaradj S."/>
            <person name="Cavanaugh K."/>
            <person name="Han R."/>
            <person name="Bertier L."/>
            <person name="Beede B."/>
            <person name="Kafkas S."/>
            <person name="Golino D."/>
            <person name="Preece J."/>
            <person name="Michelmore R."/>
        </authorList>
    </citation>
    <scope>NUCLEOTIDE SEQUENCE [LARGE SCALE GENOMIC DNA]</scope>
</reference>
<organism evidence="1 2">
    <name type="scientific">Pistacia atlantica</name>
    <dbReference type="NCBI Taxonomy" id="434234"/>
    <lineage>
        <taxon>Eukaryota</taxon>
        <taxon>Viridiplantae</taxon>
        <taxon>Streptophyta</taxon>
        <taxon>Embryophyta</taxon>
        <taxon>Tracheophyta</taxon>
        <taxon>Spermatophyta</taxon>
        <taxon>Magnoliopsida</taxon>
        <taxon>eudicotyledons</taxon>
        <taxon>Gunneridae</taxon>
        <taxon>Pentapetalae</taxon>
        <taxon>rosids</taxon>
        <taxon>malvids</taxon>
        <taxon>Sapindales</taxon>
        <taxon>Anacardiaceae</taxon>
        <taxon>Pistacia</taxon>
    </lineage>
</organism>